<evidence type="ECO:0000256" key="1">
    <source>
        <dbReference type="SAM" id="Phobius"/>
    </source>
</evidence>
<dbReference type="InterPro" id="IPR051667">
    <property type="entry name" value="Archaeal_ATPase_domain"/>
</dbReference>
<dbReference type="InterPro" id="IPR027417">
    <property type="entry name" value="P-loop_NTPase"/>
</dbReference>
<sequence length="510" mass="58250">MIKFKIKSSYRLLYKHTGYTRYRLFSSTAPNLNQQNPPENADVTQSTQTINNVAQQANVITEYKKPVDKERIKKFLDAMEKYKYVTSVILISCLTATGMLLYWLDERFFKHVGDKSSAVFLGVKRTVPKNLIKQREEETSIRDLIFEMDAGEILVVVGAHECGKSILLENTLSKDYDFRVCHIKMAQINDTKSFAEALRQALSASESVERFLLNTIFTKREELAKQHQMSNSDPVTKTLKEFSENVSNPSHMLNIDFLNGKNPNRQTVLFIDDFDALLPVLNTSEDKELRSKLIALFQIVGRAHGVKIVLCSSLGEVNKLMAAGKAESMTRYYFVNGLANLNQVHDTFQFLLSSRNKEVSEDQVHELIKAAYPIIGGDILMWRELSHNPSIDRLSGLQEKMNDAIKMIKARRMPKRGLYDEPKWTEDHVNLIFGELLSKSADGLPCHGLHNFTNIGVNAFDLEEKGVPWLALESLCYYNVLCYNPVSQRVTFSSKLMEQQALSRPDLWRK</sequence>
<dbReference type="Proteomes" id="UP001431209">
    <property type="component" value="Unassembled WGS sequence"/>
</dbReference>
<keyword evidence="3" id="KW-1185">Reference proteome</keyword>
<name>A0AAW2ZIW1_9EUKA</name>
<evidence type="ECO:0000313" key="2">
    <source>
        <dbReference type="EMBL" id="KAL0489798.1"/>
    </source>
</evidence>
<keyword evidence="1" id="KW-0812">Transmembrane</keyword>
<feature type="transmembrane region" description="Helical" evidence="1">
    <location>
        <begin position="84"/>
        <end position="104"/>
    </location>
</feature>
<dbReference type="PANTHER" id="PTHR37096:SF1">
    <property type="entry name" value="AAA+ ATPASE DOMAIN-CONTAINING PROTEIN"/>
    <property type="match status" value="1"/>
</dbReference>
<evidence type="ECO:0008006" key="4">
    <source>
        <dbReference type="Google" id="ProtNLM"/>
    </source>
</evidence>
<keyword evidence="1" id="KW-0472">Membrane</keyword>
<dbReference type="EMBL" id="JAOPGA020001603">
    <property type="protein sequence ID" value="KAL0489798.1"/>
    <property type="molecule type" value="Genomic_DNA"/>
</dbReference>
<protein>
    <recommendedName>
        <fullName evidence="4">ATPase domain-containing protein</fullName>
    </recommendedName>
</protein>
<evidence type="ECO:0000313" key="3">
    <source>
        <dbReference type="Proteomes" id="UP001431209"/>
    </source>
</evidence>
<accession>A0AAW2ZIW1</accession>
<dbReference type="Gene3D" id="3.40.50.300">
    <property type="entry name" value="P-loop containing nucleotide triphosphate hydrolases"/>
    <property type="match status" value="1"/>
</dbReference>
<organism evidence="2 3">
    <name type="scientific">Acrasis kona</name>
    <dbReference type="NCBI Taxonomy" id="1008807"/>
    <lineage>
        <taxon>Eukaryota</taxon>
        <taxon>Discoba</taxon>
        <taxon>Heterolobosea</taxon>
        <taxon>Tetramitia</taxon>
        <taxon>Eutetramitia</taxon>
        <taxon>Acrasidae</taxon>
        <taxon>Acrasis</taxon>
    </lineage>
</organism>
<dbReference type="AlphaFoldDB" id="A0AAW2ZIW1"/>
<dbReference type="SUPFAM" id="SSF52540">
    <property type="entry name" value="P-loop containing nucleoside triphosphate hydrolases"/>
    <property type="match status" value="1"/>
</dbReference>
<keyword evidence="1" id="KW-1133">Transmembrane helix</keyword>
<proteinExistence type="predicted"/>
<gene>
    <name evidence="2" type="ORF">AKO1_009254</name>
</gene>
<comment type="caution">
    <text evidence="2">The sequence shown here is derived from an EMBL/GenBank/DDBJ whole genome shotgun (WGS) entry which is preliminary data.</text>
</comment>
<dbReference type="PANTHER" id="PTHR37096">
    <property type="entry name" value="YALI0E33429P"/>
    <property type="match status" value="1"/>
</dbReference>
<reference evidence="2 3" key="1">
    <citation type="submission" date="2024-03" db="EMBL/GenBank/DDBJ databases">
        <title>The Acrasis kona genome and developmental transcriptomes reveal deep origins of eukaryotic multicellular pathways.</title>
        <authorList>
            <person name="Sheikh S."/>
            <person name="Fu C.-J."/>
            <person name="Brown M.W."/>
            <person name="Baldauf S.L."/>
        </authorList>
    </citation>
    <scope>NUCLEOTIDE SEQUENCE [LARGE SCALE GENOMIC DNA]</scope>
    <source>
        <strain evidence="2 3">ATCC MYA-3509</strain>
    </source>
</reference>